<name>A0A853BCB3_9PSEU</name>
<dbReference type="Gene3D" id="3.30.720.110">
    <property type="match status" value="1"/>
</dbReference>
<comment type="caution">
    <text evidence="2">The sequence shown here is derived from an EMBL/GenBank/DDBJ whole genome shotgun (WGS) entry which is preliminary data.</text>
</comment>
<keyword evidence="3" id="KW-1185">Reference proteome</keyword>
<dbReference type="SUPFAM" id="SSF54593">
    <property type="entry name" value="Glyoxalase/Bleomycin resistance protein/Dihydroxybiphenyl dioxygenase"/>
    <property type="match status" value="1"/>
</dbReference>
<dbReference type="PROSITE" id="PS51819">
    <property type="entry name" value="VOC"/>
    <property type="match status" value="1"/>
</dbReference>
<dbReference type="InterPro" id="IPR029068">
    <property type="entry name" value="Glyas_Bleomycin-R_OHBP_Dase"/>
</dbReference>
<organism evidence="2 3">
    <name type="scientific">Amycolatopsis endophytica</name>
    <dbReference type="NCBI Taxonomy" id="860233"/>
    <lineage>
        <taxon>Bacteria</taxon>
        <taxon>Bacillati</taxon>
        <taxon>Actinomycetota</taxon>
        <taxon>Actinomycetes</taxon>
        <taxon>Pseudonocardiales</taxon>
        <taxon>Pseudonocardiaceae</taxon>
        <taxon>Amycolatopsis</taxon>
    </lineage>
</organism>
<sequence>MLHSLVMVYLDDVDSVFEKAKAADAKVEYEPMDMPYGRREFGVRDIDGNLWCFAKKLATD</sequence>
<proteinExistence type="predicted"/>
<evidence type="ECO:0000313" key="3">
    <source>
        <dbReference type="Proteomes" id="UP000549616"/>
    </source>
</evidence>
<feature type="domain" description="VOC" evidence="1">
    <location>
        <begin position="1"/>
        <end position="56"/>
    </location>
</feature>
<accession>A0A853BCB3</accession>
<gene>
    <name evidence="2" type="ORF">HNR02_006035</name>
</gene>
<dbReference type="EMBL" id="JACCFK010000002">
    <property type="protein sequence ID" value="NYI92660.1"/>
    <property type="molecule type" value="Genomic_DNA"/>
</dbReference>
<dbReference type="InterPro" id="IPR037523">
    <property type="entry name" value="VOC_core"/>
</dbReference>
<dbReference type="AlphaFoldDB" id="A0A853BCB3"/>
<evidence type="ECO:0000259" key="1">
    <source>
        <dbReference type="PROSITE" id="PS51819"/>
    </source>
</evidence>
<protein>
    <submittedName>
        <fullName evidence="2">Putative glyoxalase superfamily protein PhnB</fullName>
    </submittedName>
</protein>
<dbReference type="InterPro" id="IPR004360">
    <property type="entry name" value="Glyas_Fos-R_dOase_dom"/>
</dbReference>
<dbReference type="Pfam" id="PF00903">
    <property type="entry name" value="Glyoxalase"/>
    <property type="match status" value="1"/>
</dbReference>
<reference evidence="2 3" key="1">
    <citation type="submission" date="2020-07" db="EMBL/GenBank/DDBJ databases">
        <title>Sequencing the genomes of 1000 actinobacteria strains.</title>
        <authorList>
            <person name="Klenk H.-P."/>
        </authorList>
    </citation>
    <scope>NUCLEOTIDE SEQUENCE [LARGE SCALE GENOMIC DNA]</scope>
    <source>
        <strain evidence="2 3">DSM 104006</strain>
    </source>
</reference>
<evidence type="ECO:0000313" key="2">
    <source>
        <dbReference type="EMBL" id="NYI92660.1"/>
    </source>
</evidence>
<dbReference type="Proteomes" id="UP000549616">
    <property type="component" value="Unassembled WGS sequence"/>
</dbReference>
<dbReference type="RefSeq" id="WP_218914320.1">
    <property type="nucleotide sequence ID" value="NZ_JACCFK010000002.1"/>
</dbReference>